<dbReference type="FunFam" id="3.40.470.10:FF:000001">
    <property type="entry name" value="Uracil-DNA glycosylase"/>
    <property type="match status" value="1"/>
</dbReference>
<dbReference type="RefSeq" id="WP_133443640.1">
    <property type="nucleotide sequence ID" value="NZ_SCWB01000007.1"/>
</dbReference>
<dbReference type="NCBIfam" id="NF003589">
    <property type="entry name" value="PRK05254.1-2"/>
    <property type="match status" value="1"/>
</dbReference>
<dbReference type="Gene3D" id="3.40.470.10">
    <property type="entry name" value="Uracil-DNA glycosylase-like domain"/>
    <property type="match status" value="1"/>
</dbReference>
<evidence type="ECO:0000256" key="8">
    <source>
        <dbReference type="ARBA" id="ARBA00023204"/>
    </source>
</evidence>
<gene>
    <name evidence="9" type="primary">ung</name>
    <name evidence="13" type="ORF">ERX29_05205</name>
</gene>
<evidence type="ECO:0000256" key="4">
    <source>
        <dbReference type="ARBA" id="ARBA00012030"/>
    </source>
</evidence>
<dbReference type="GO" id="GO:0004844">
    <property type="term" value="F:uracil DNA N-glycosylase activity"/>
    <property type="evidence" value="ECO:0007669"/>
    <property type="project" value="UniProtKB-UniRule"/>
</dbReference>
<keyword evidence="6 9" id="KW-0227">DNA damage</keyword>
<evidence type="ECO:0000256" key="3">
    <source>
        <dbReference type="ARBA" id="ARBA00008184"/>
    </source>
</evidence>
<dbReference type="InterPro" id="IPR005122">
    <property type="entry name" value="Uracil-DNA_glycosylase-like"/>
</dbReference>
<dbReference type="InterPro" id="IPR036895">
    <property type="entry name" value="Uracil-DNA_glycosylase-like_sf"/>
</dbReference>
<dbReference type="NCBIfam" id="NF003592">
    <property type="entry name" value="PRK05254.1-5"/>
    <property type="match status" value="1"/>
</dbReference>
<proteinExistence type="inferred from homology"/>
<reference evidence="13 14" key="1">
    <citation type="submission" date="2019-01" db="EMBL/GenBank/DDBJ databases">
        <title>Draft genome sequences of the type strains of six Macrococcus species.</title>
        <authorList>
            <person name="Mazhar S."/>
            <person name="Altermann E."/>
            <person name="Hill C."/>
            <person name="Mcauliffe O."/>
        </authorList>
    </citation>
    <scope>NUCLEOTIDE SEQUENCE [LARGE SCALE GENOMIC DNA]</scope>
    <source>
        <strain evidence="13 14">CCM4815</strain>
    </source>
</reference>
<evidence type="ECO:0000256" key="6">
    <source>
        <dbReference type="ARBA" id="ARBA00022763"/>
    </source>
</evidence>
<evidence type="ECO:0000313" key="14">
    <source>
        <dbReference type="Proteomes" id="UP000294802"/>
    </source>
</evidence>
<dbReference type="NCBIfam" id="NF003588">
    <property type="entry name" value="PRK05254.1-1"/>
    <property type="match status" value="1"/>
</dbReference>
<evidence type="ECO:0000256" key="9">
    <source>
        <dbReference type="HAMAP-Rule" id="MF_00148"/>
    </source>
</evidence>
<dbReference type="InterPro" id="IPR018085">
    <property type="entry name" value="Ura-DNA_Glyclase_AS"/>
</dbReference>
<dbReference type="Pfam" id="PF03167">
    <property type="entry name" value="UDG"/>
    <property type="match status" value="1"/>
</dbReference>
<name>A0A4R6BUJ2_9STAP</name>
<evidence type="ECO:0000256" key="1">
    <source>
        <dbReference type="ARBA" id="ARBA00001400"/>
    </source>
</evidence>
<keyword evidence="7 9" id="KW-0378">Hydrolase</keyword>
<keyword evidence="14" id="KW-1185">Reference proteome</keyword>
<dbReference type="SUPFAM" id="SSF52141">
    <property type="entry name" value="Uracil-DNA glycosylase-like"/>
    <property type="match status" value="1"/>
</dbReference>
<dbReference type="InterPro" id="IPR002043">
    <property type="entry name" value="UDG_fam1"/>
</dbReference>
<dbReference type="GO" id="GO:0005737">
    <property type="term" value="C:cytoplasm"/>
    <property type="evidence" value="ECO:0007669"/>
    <property type="project" value="UniProtKB-SubCell"/>
</dbReference>
<keyword evidence="13" id="KW-0326">Glycosidase</keyword>
<evidence type="ECO:0000256" key="2">
    <source>
        <dbReference type="ARBA" id="ARBA00002631"/>
    </source>
</evidence>
<dbReference type="Proteomes" id="UP000294802">
    <property type="component" value="Unassembled WGS sequence"/>
</dbReference>
<comment type="caution">
    <text evidence="13">The sequence shown here is derived from an EMBL/GenBank/DDBJ whole genome shotgun (WGS) entry which is preliminary data.</text>
</comment>
<dbReference type="GO" id="GO:0097510">
    <property type="term" value="P:base-excision repair, AP site formation via deaminated base removal"/>
    <property type="evidence" value="ECO:0007669"/>
    <property type="project" value="TreeGrafter"/>
</dbReference>
<feature type="active site" description="Proton acceptor" evidence="9 10">
    <location>
        <position position="59"/>
    </location>
</feature>
<protein>
    <recommendedName>
        <fullName evidence="5 9">Uracil-DNA glycosylase</fullName>
        <shortName evidence="9">UDG</shortName>
        <ecNumber evidence="4 9">3.2.2.27</ecNumber>
    </recommendedName>
</protein>
<keyword evidence="8 9" id="KW-0234">DNA repair</keyword>
<organism evidence="13 14">
    <name type="scientific">Macrococcus lamae</name>
    <dbReference type="NCBI Taxonomy" id="198484"/>
    <lineage>
        <taxon>Bacteria</taxon>
        <taxon>Bacillati</taxon>
        <taxon>Bacillota</taxon>
        <taxon>Bacilli</taxon>
        <taxon>Bacillales</taxon>
        <taxon>Staphylococcaceae</taxon>
        <taxon>Macrococcus</taxon>
    </lineage>
</organism>
<dbReference type="SMART" id="SM00987">
    <property type="entry name" value="UreE_C"/>
    <property type="match status" value="1"/>
</dbReference>
<keyword evidence="9" id="KW-0963">Cytoplasm</keyword>
<dbReference type="NCBIfam" id="TIGR00628">
    <property type="entry name" value="ung"/>
    <property type="match status" value="1"/>
</dbReference>
<dbReference type="AlphaFoldDB" id="A0A4R6BUJ2"/>
<comment type="function">
    <text evidence="2 9 11">Excises uracil residues from the DNA which can arise as a result of misincorporation of dUMP residues by DNA polymerase or due to deamination of cytosine.</text>
</comment>
<dbReference type="OrthoDB" id="9804372at2"/>
<accession>A0A4R6BUJ2</accession>
<evidence type="ECO:0000259" key="12">
    <source>
        <dbReference type="SMART" id="SM00986"/>
    </source>
</evidence>
<dbReference type="PANTHER" id="PTHR11264">
    <property type="entry name" value="URACIL-DNA GLYCOSYLASE"/>
    <property type="match status" value="1"/>
</dbReference>
<evidence type="ECO:0000256" key="11">
    <source>
        <dbReference type="RuleBase" id="RU003780"/>
    </source>
</evidence>
<evidence type="ECO:0000256" key="10">
    <source>
        <dbReference type="PROSITE-ProRule" id="PRU10072"/>
    </source>
</evidence>
<dbReference type="EMBL" id="SCWB01000007">
    <property type="protein sequence ID" value="TDM11990.1"/>
    <property type="molecule type" value="Genomic_DNA"/>
</dbReference>
<dbReference type="HAMAP" id="MF_00148">
    <property type="entry name" value="UDG"/>
    <property type="match status" value="1"/>
</dbReference>
<dbReference type="PANTHER" id="PTHR11264:SF0">
    <property type="entry name" value="URACIL-DNA GLYCOSYLASE"/>
    <property type="match status" value="1"/>
</dbReference>
<evidence type="ECO:0000256" key="5">
    <source>
        <dbReference type="ARBA" id="ARBA00018429"/>
    </source>
</evidence>
<evidence type="ECO:0000313" key="13">
    <source>
        <dbReference type="EMBL" id="TDM11990.1"/>
    </source>
</evidence>
<comment type="subcellular location">
    <subcellularLocation>
        <location evidence="9">Cytoplasm</location>
    </subcellularLocation>
</comment>
<sequence length="225" mass="25398">MNWETIFKDIKEKHDFTNMDDFLEKAYTTKTIYPARKNIYNAFKYTPFDQVKVVILGQDPYHGPDQAHGLAFSVKNGTKFPPSLRNMYKELEADTGCTRSTGELTGWAEEGVLLLNTVMTVEHGAAHSHKGIGWEAFTDEVIQAVSNHKEHVVFILWGKPAQAKLSLIDESKHKVLKSVHPSPLSASRGFFGSKPYSQTNHYLKSHGIKPIDWCKEVVMDESTAD</sequence>
<dbReference type="PROSITE" id="PS00130">
    <property type="entry name" value="U_DNA_GLYCOSYLASE"/>
    <property type="match status" value="1"/>
</dbReference>
<dbReference type="CDD" id="cd10027">
    <property type="entry name" value="UDG-F1-like"/>
    <property type="match status" value="1"/>
</dbReference>
<dbReference type="NCBIfam" id="NF003591">
    <property type="entry name" value="PRK05254.1-4"/>
    <property type="match status" value="1"/>
</dbReference>
<comment type="catalytic activity">
    <reaction evidence="1 9 11">
        <text>Hydrolyzes single-stranded DNA or mismatched double-stranded DNA and polynucleotides, releasing free uracil.</text>
        <dbReference type="EC" id="3.2.2.27"/>
    </reaction>
</comment>
<dbReference type="SMART" id="SM00986">
    <property type="entry name" value="UDG"/>
    <property type="match status" value="1"/>
</dbReference>
<evidence type="ECO:0000256" key="7">
    <source>
        <dbReference type="ARBA" id="ARBA00022801"/>
    </source>
</evidence>
<comment type="similarity">
    <text evidence="3 9 11">Belongs to the uracil-DNA glycosylase (UDG) superfamily. UNG family.</text>
</comment>
<dbReference type="EC" id="3.2.2.27" evidence="4 9"/>
<feature type="domain" description="Uracil-DNA glycosylase-like" evidence="12">
    <location>
        <begin position="44"/>
        <end position="203"/>
    </location>
</feature>